<dbReference type="Proteomes" id="UP001516061">
    <property type="component" value="Unassembled WGS sequence"/>
</dbReference>
<dbReference type="RefSeq" id="WP_173804751.1">
    <property type="nucleotide sequence ID" value="NZ_JABSNM010000005.1"/>
</dbReference>
<evidence type="ECO:0000256" key="1">
    <source>
        <dbReference type="ARBA" id="ARBA00007100"/>
    </source>
</evidence>
<organism evidence="3 4">
    <name type="scientific">Sphaerotilus uruguayifluvii</name>
    <dbReference type="NCBI Taxonomy" id="2735897"/>
    <lineage>
        <taxon>Bacteria</taxon>
        <taxon>Pseudomonadati</taxon>
        <taxon>Pseudomonadota</taxon>
        <taxon>Betaproteobacteria</taxon>
        <taxon>Burkholderiales</taxon>
        <taxon>Sphaerotilaceae</taxon>
        <taxon>Sphaerotilus</taxon>
    </lineage>
</organism>
<dbReference type="PANTHER" id="PTHR31350:SF21">
    <property type="entry name" value="F-BOX ONLY PROTEIN 21"/>
    <property type="match status" value="1"/>
</dbReference>
<accession>A0ABX2G3B3</accession>
<dbReference type="Pfam" id="PF13371">
    <property type="entry name" value="TPR_9"/>
    <property type="match status" value="1"/>
</dbReference>
<proteinExistence type="inferred from homology"/>
<gene>
    <name evidence="3" type="ORF">HNQ01_001507</name>
</gene>
<comment type="caution">
    <text evidence="3">The sequence shown here is derived from an EMBL/GenBank/DDBJ whole genome shotgun (WGS) entry which is preliminary data.</text>
</comment>
<name>A0ABX2G3B3_9BURK</name>
<evidence type="ECO:0000313" key="3">
    <source>
        <dbReference type="EMBL" id="NRT55777.1"/>
    </source>
</evidence>
<protein>
    <submittedName>
        <fullName evidence="3">Regulator of sirC expression with transglutaminase-like and TPR domain</fullName>
    </submittedName>
</protein>
<evidence type="ECO:0000313" key="4">
    <source>
        <dbReference type="Proteomes" id="UP001516061"/>
    </source>
</evidence>
<sequence length="292" mass="32240">MDCLIPSPLDYFAALVADDDSLSLTEAAVAIAQADEPGLDVQAVLTELDTLAWRLRRRLPDDAAPLHRVRVLHHFLYEDLGLQGGDVDDPAGSHLHEVLRQRWGIPVSLAVIYLELAGQIGLQVDGLAFPGHFLVKLHLPMGEAVIDPLDGRSLARHELEERLEDHLDPSDIDPLGIEAAAGALGELLSAFLQPASPREILARMLRNLERIHRGSGDLPRLLQIQHRQVVLEPEDWSWRRERGRTLASLGQTGPAIEDLQAYLDHAGHGAVDRRRVGAQLSALREAGPPRWH</sequence>
<dbReference type="EMBL" id="JABSNM010000005">
    <property type="protein sequence ID" value="NRT55777.1"/>
    <property type="molecule type" value="Genomic_DNA"/>
</dbReference>
<dbReference type="PANTHER" id="PTHR31350">
    <property type="entry name" value="SI:DKEY-261L7.2"/>
    <property type="match status" value="1"/>
</dbReference>
<comment type="similarity">
    <text evidence="1">Belongs to the UPF0162 family.</text>
</comment>
<dbReference type="Pfam" id="PF13369">
    <property type="entry name" value="Transglut_core2"/>
    <property type="match status" value="1"/>
</dbReference>
<evidence type="ECO:0000259" key="2">
    <source>
        <dbReference type="Pfam" id="PF13369"/>
    </source>
</evidence>
<keyword evidence="4" id="KW-1185">Reference proteome</keyword>
<feature type="domain" description="Protein SirB1 N-terminal" evidence="2">
    <location>
        <begin position="43"/>
        <end position="206"/>
    </location>
</feature>
<reference evidence="3 4" key="1">
    <citation type="submission" date="2020-05" db="EMBL/GenBank/DDBJ databases">
        <title>Genomic Encyclopedia of Type Strains, Phase IV (KMG-V): Genome sequencing to study the core and pangenomes of soil and plant-associated prokaryotes.</title>
        <authorList>
            <person name="Whitman W."/>
        </authorList>
    </citation>
    <scope>NUCLEOTIDE SEQUENCE [LARGE SCALE GENOMIC DNA]</scope>
    <source>
        <strain evidence="3 4">C29</strain>
    </source>
</reference>
<dbReference type="InterPro" id="IPR032698">
    <property type="entry name" value="SirB1_N"/>
</dbReference>